<dbReference type="HOGENOM" id="CLU_646687_0_0_9"/>
<sequence>MYKVDNKRIGKYLSKLIDNSRFKNDRQFSIAYLHLTKTPESTENIQNMQNRICQIKKGNKSIQIYDLPVFAELLGVSTDDILSAGTVKLPTFTHKTNYSIAFSKEPKEIENYINREDKLFLNPDEYNKTFIDYALEAENYTLLKYLMDHNYIWFVGDNSKEYYCSHRDDSRDFESFGAGTSIKRRELHNIDLLEFTFKHQCDLRYKMISLALKEKDLEMLNKLHAKEVPFLYRLDMGGSYVVENFVLSKTKNFQEFIETIVGSDNSIINYFFEPFTIKYTHLGHKYNFKNIFIAPFTGKILEALIINHQVFESKIFLQKAINHNQKMKNIILKNIADYKQTLTDYHENQKYYIRENIEDIINADLYREYMFCKDNGFIRFSPFFLSDPDTNSSIITNIINVTVNSKDSEIQFLIDELNQLYFSLDEFNQYNRNI</sequence>
<dbReference type="AlphaFoldDB" id="E7MLT2"/>
<accession>E7MLT2</accession>
<organism evidence="1 2">
    <name type="scientific">Solobacterium moorei F0204</name>
    <dbReference type="NCBI Taxonomy" id="706433"/>
    <lineage>
        <taxon>Bacteria</taxon>
        <taxon>Bacillati</taxon>
        <taxon>Bacillota</taxon>
        <taxon>Erysipelotrichia</taxon>
        <taxon>Erysipelotrichales</taxon>
        <taxon>Erysipelotrichaceae</taxon>
        <taxon>Solobacterium</taxon>
    </lineage>
</organism>
<dbReference type="EMBL" id="AECQ01000007">
    <property type="protein sequence ID" value="EFW24938.1"/>
    <property type="molecule type" value="Genomic_DNA"/>
</dbReference>
<dbReference type="OrthoDB" id="1819739at2"/>
<proteinExistence type="predicted"/>
<dbReference type="eggNOG" id="ENOG50303P4">
    <property type="taxonomic scope" value="Bacteria"/>
</dbReference>
<gene>
    <name evidence="1" type="ORF">HMPREF9430_00495</name>
</gene>
<dbReference type="RefSeq" id="WP_006525335.1">
    <property type="nucleotide sequence ID" value="NZ_GL637648.1"/>
</dbReference>
<name>E7MLT2_9FIRM</name>
<keyword evidence="2" id="KW-1185">Reference proteome</keyword>
<evidence type="ECO:0000313" key="2">
    <source>
        <dbReference type="Proteomes" id="UP000004097"/>
    </source>
</evidence>
<comment type="caution">
    <text evidence="1">The sequence shown here is derived from an EMBL/GenBank/DDBJ whole genome shotgun (WGS) entry which is preliminary data.</text>
</comment>
<evidence type="ECO:0000313" key="1">
    <source>
        <dbReference type="EMBL" id="EFW24938.1"/>
    </source>
</evidence>
<protein>
    <submittedName>
        <fullName evidence="1">Uncharacterized protein</fullName>
    </submittedName>
</protein>
<reference evidence="1 2" key="1">
    <citation type="submission" date="2010-08" db="EMBL/GenBank/DDBJ databases">
        <authorList>
            <person name="Weinstock G."/>
            <person name="Sodergren E."/>
            <person name="Clifton S."/>
            <person name="Fulton L."/>
            <person name="Fulton B."/>
            <person name="Courtney L."/>
            <person name="Fronick C."/>
            <person name="Harrison M."/>
            <person name="Strong C."/>
            <person name="Farmer C."/>
            <person name="Delahaunty K."/>
            <person name="Markovic C."/>
            <person name="Hall O."/>
            <person name="Minx P."/>
            <person name="Tomlinson C."/>
            <person name="Mitreva M."/>
            <person name="Hou S."/>
            <person name="Chen J."/>
            <person name="Wollam A."/>
            <person name="Pepin K.H."/>
            <person name="Johnson M."/>
            <person name="Bhonagiri V."/>
            <person name="Zhang X."/>
            <person name="Suruliraj S."/>
            <person name="Warren W."/>
            <person name="Chinwalla A."/>
            <person name="Mardis E.R."/>
            <person name="Wilson R.K."/>
        </authorList>
    </citation>
    <scope>NUCLEOTIDE SEQUENCE [LARGE SCALE GENOMIC DNA]</scope>
    <source>
        <strain evidence="1 2">F0204</strain>
    </source>
</reference>
<dbReference type="Proteomes" id="UP000004097">
    <property type="component" value="Unassembled WGS sequence"/>
</dbReference>